<evidence type="ECO:0000313" key="4">
    <source>
        <dbReference type="EMBL" id="QBZ60271.1"/>
    </source>
</evidence>
<dbReference type="AlphaFoldDB" id="A0A4P7NEK4"/>
<accession>A0A4P7NEK4</accession>
<dbReference type="PANTHER" id="PTHR10039:SF5">
    <property type="entry name" value="NACHT DOMAIN-CONTAINING PROTEIN"/>
    <property type="match status" value="1"/>
</dbReference>
<gene>
    <name evidence="4" type="ORF">PoMZ_07210</name>
</gene>
<dbReference type="PANTHER" id="PTHR10039">
    <property type="entry name" value="AMELOGENIN"/>
    <property type="match status" value="1"/>
</dbReference>
<protein>
    <recommendedName>
        <fullName evidence="3">Nephrocystin 3-like N-terminal domain-containing protein</fullName>
    </recommendedName>
</protein>
<feature type="chain" id="PRO_5020660429" description="Nephrocystin 3-like N-terminal domain-containing protein" evidence="2">
    <location>
        <begin position="23"/>
        <end position="1186"/>
    </location>
</feature>
<evidence type="ECO:0000256" key="1">
    <source>
        <dbReference type="ARBA" id="ARBA00022737"/>
    </source>
</evidence>
<keyword evidence="2" id="KW-0732">Signal</keyword>
<dbReference type="InterPro" id="IPR027417">
    <property type="entry name" value="P-loop_NTPase"/>
</dbReference>
<keyword evidence="1" id="KW-0677">Repeat</keyword>
<feature type="domain" description="Nephrocystin 3-like N-terminal" evidence="3">
    <location>
        <begin position="279"/>
        <end position="441"/>
    </location>
</feature>
<dbReference type="Pfam" id="PF24883">
    <property type="entry name" value="NPHP3_N"/>
    <property type="match status" value="1"/>
</dbReference>
<organism evidence="4 5">
    <name type="scientific">Pyricularia oryzae</name>
    <name type="common">Rice blast fungus</name>
    <name type="synonym">Magnaporthe oryzae</name>
    <dbReference type="NCBI Taxonomy" id="318829"/>
    <lineage>
        <taxon>Eukaryota</taxon>
        <taxon>Fungi</taxon>
        <taxon>Dikarya</taxon>
        <taxon>Ascomycota</taxon>
        <taxon>Pezizomycotina</taxon>
        <taxon>Sordariomycetes</taxon>
        <taxon>Sordariomycetidae</taxon>
        <taxon>Magnaporthales</taxon>
        <taxon>Pyriculariaceae</taxon>
        <taxon>Pyricularia</taxon>
    </lineage>
</organism>
<sequence>MSGLEPLAALGLVCNILQLVEAGGKIFGMAKTAYKEGRIDQKTAKEYATVLCQLSGEIRSKSDGAPTKLAPFERELVKTAKTCQDVSRDLLEDLTYLNTLASKGELLLAVKLAAKVAWRQRRLKRLEQSLKDVESRMQKSILGRVFELAHEHQDQLQSINKEVRHVYDLYTAGHRETSDLVSGGFLQTQAHIDEAKRQIKVHMTEETTRGAEVVAAVITRSAQMTSVDSQQQASVVKLLGSFKFDSMNARRSHVHGSHPKTFSCIFSVDEQKPNEGAWDDFSEWLRSDEAFYWISGKPGSGKSTLVDFVVSRQETRAGLAVWRDNPCIVAHFFWLPGDEMQRNIKGMLCSLLYQLLDCNRSLLDWALQNHANLSAKQIHSDWSVLHLKTLMVQVIARHPSPICIFLDGLDELDPRESFLDLWDLVLTIKAAGMVKICLASRPEPQIKKELRVFPCLQLQDLNFKDLSAYVKAQLGSNLFAHVDPQEVTIFIPFEEEENGESSTALLDRIRKRARNYIVSQLALKAEGIFLWLCLVTKRVRDELHQEMSFSQVMRGIDLVPDEVETLYDEIWSKSEKINRGTRRAMAALYFDRALNFRTTIRLRDLCYRLNILMMTIWTEQTNLHLPGPQHRIESRARALVGLCNKTERKVELSCAGLLELRNESIPALDDVSGRGPTVVGIGFSNPELGGQLQSLIDDRRCFVLAHRSVYDFLHSTKVGKGLLEEHQSTGLDAAERLLEAYQGLFRLFDPRICSWNNFEGNLLFKHTRFITMEIRDKPENAHKWESWVKLLHQWEDIARLHGTSGSIYLEPRPADPMHPDNFWYWDEECRFEAAALGFDYRLDDPRLHRPSQLSRLMLAAIRPGYPGSHAYPLALLPRLLKLGLDPSARALRFEKLRTSSWKDHVISFDNEWMYLETPITVTVGYIYGYLLQLMLPLYDTLGDAGLVGLFDLLTSLLEHEASLSSRILMVLNQGIHERRVPQCIGTYYDSHAARFVATTIHIAPSLKDMLTGLTAVFSVTARAFLPFVLRWLRDIKPSLELLSRIETLEKFMANDACGEDNCDADRFTQPLMIMSGLHKLLELYESPGNTRHEPKFTEITGAEKREGLQKHLLESFFSTKVEDRDEAMQKVHQLLEPILSESPPSELLTGGDVCKRAMEAGYACQGYKEVFDEDPSLWAGHRHTKA</sequence>
<reference evidence="4 5" key="1">
    <citation type="journal article" date="2019" name="Mol. Biol. Evol.">
        <title>Blast fungal genomes show frequent chromosomal changes, gene gains and losses, and effector gene turnover.</title>
        <authorList>
            <person name="Gomez Luciano L.B."/>
            <person name="Jason Tsai I."/>
            <person name="Chuma I."/>
            <person name="Tosa Y."/>
            <person name="Chen Y.H."/>
            <person name="Li J.Y."/>
            <person name="Li M.Y."/>
            <person name="Jade Lu M.Y."/>
            <person name="Nakayashiki H."/>
            <person name="Li W.H."/>
        </authorList>
    </citation>
    <scope>NUCLEOTIDE SEQUENCE [LARGE SCALE GENOMIC DNA]</scope>
    <source>
        <strain evidence="4">MZ5-1-6</strain>
    </source>
</reference>
<evidence type="ECO:0000259" key="3">
    <source>
        <dbReference type="Pfam" id="PF24883"/>
    </source>
</evidence>
<dbReference type="SUPFAM" id="SSF52540">
    <property type="entry name" value="P-loop containing nucleoside triphosphate hydrolases"/>
    <property type="match status" value="1"/>
</dbReference>
<evidence type="ECO:0000313" key="5">
    <source>
        <dbReference type="Proteomes" id="UP000294847"/>
    </source>
</evidence>
<proteinExistence type="predicted"/>
<evidence type="ECO:0000256" key="2">
    <source>
        <dbReference type="SAM" id="SignalP"/>
    </source>
</evidence>
<name>A0A4P7NEK4_PYROR</name>
<dbReference type="Gene3D" id="3.40.50.300">
    <property type="entry name" value="P-loop containing nucleotide triphosphate hydrolases"/>
    <property type="match status" value="1"/>
</dbReference>
<feature type="signal peptide" evidence="2">
    <location>
        <begin position="1"/>
        <end position="22"/>
    </location>
</feature>
<dbReference type="EMBL" id="CP034207">
    <property type="protein sequence ID" value="QBZ60271.1"/>
    <property type="molecule type" value="Genomic_DNA"/>
</dbReference>
<dbReference type="Proteomes" id="UP000294847">
    <property type="component" value="Chromosome 4"/>
</dbReference>
<dbReference type="InterPro" id="IPR056884">
    <property type="entry name" value="NPHP3-like_N"/>
</dbReference>